<dbReference type="InterPro" id="IPR050229">
    <property type="entry name" value="GlpE_sulfurtransferase"/>
</dbReference>
<dbReference type="InterPro" id="IPR001763">
    <property type="entry name" value="Rhodanese-like_dom"/>
</dbReference>
<dbReference type="InterPro" id="IPR036873">
    <property type="entry name" value="Rhodanese-like_dom_sf"/>
</dbReference>
<dbReference type="PANTHER" id="PTHR43031:SF1">
    <property type="entry name" value="PYRIDINE NUCLEOTIDE-DISULPHIDE OXIDOREDUCTASE"/>
    <property type="match status" value="1"/>
</dbReference>
<feature type="domain" description="Rhodanese" evidence="1">
    <location>
        <begin position="40"/>
        <end position="130"/>
    </location>
</feature>
<organism evidence="2">
    <name type="scientific">Pseudomonas solani</name>
    <dbReference type="NCBI Taxonomy" id="2731552"/>
    <lineage>
        <taxon>Bacteria</taxon>
        <taxon>Pseudomonadati</taxon>
        <taxon>Pseudomonadota</taxon>
        <taxon>Gammaproteobacteria</taxon>
        <taxon>Pseudomonadales</taxon>
        <taxon>Pseudomonadaceae</taxon>
        <taxon>Pseudomonas</taxon>
    </lineage>
</organism>
<name>A0AAU7XXM0_9PSED</name>
<dbReference type="PANTHER" id="PTHR43031">
    <property type="entry name" value="FAD-DEPENDENT OXIDOREDUCTASE"/>
    <property type="match status" value="1"/>
</dbReference>
<reference evidence="2" key="1">
    <citation type="submission" date="2023-08" db="EMBL/GenBank/DDBJ databases">
        <title>Increased levels of nutrients transform a symbiont into a lethal pathobiont.</title>
        <authorList>
            <person name="Lachnit T."/>
            <person name="Ulrich L."/>
            <person name="Willmer F.M."/>
            <person name="Hasenbein T."/>
            <person name="Steiner L.X."/>
            <person name="Wolters M."/>
            <person name="Herbst E.M."/>
            <person name="Deines P."/>
        </authorList>
    </citation>
    <scope>NUCLEOTIDE SEQUENCE</scope>
    <source>
        <strain evidence="2">T3</strain>
    </source>
</reference>
<dbReference type="PROSITE" id="PS50206">
    <property type="entry name" value="RHODANESE_3"/>
    <property type="match status" value="1"/>
</dbReference>
<dbReference type="SUPFAM" id="SSF52821">
    <property type="entry name" value="Rhodanese/Cell cycle control phosphatase"/>
    <property type="match status" value="1"/>
</dbReference>
<dbReference type="SMART" id="SM00450">
    <property type="entry name" value="RHOD"/>
    <property type="match status" value="1"/>
</dbReference>
<dbReference type="GO" id="GO:0004792">
    <property type="term" value="F:thiosulfate-cyanide sulfurtransferase activity"/>
    <property type="evidence" value="ECO:0007669"/>
    <property type="project" value="InterPro"/>
</dbReference>
<protein>
    <submittedName>
        <fullName evidence="2">Rhodanese-like domain-containing protein</fullName>
    </submittedName>
</protein>
<proteinExistence type="predicted"/>
<dbReference type="EMBL" id="CP158373">
    <property type="protein sequence ID" value="XBY62128.1"/>
    <property type="molecule type" value="Genomic_DNA"/>
</dbReference>
<dbReference type="PROSITE" id="PS00380">
    <property type="entry name" value="RHODANESE_1"/>
    <property type="match status" value="1"/>
</dbReference>
<gene>
    <name evidence="2" type="ORF">ABS648_19440</name>
</gene>
<sequence length="145" mass="14959">MPSLVSQFPAAAPHAALAHFTQRLAFETDCSDVNASQQAGDIDYVLVDVRGETAFAAGHVPGAINIPHRLMDAAFMAAYPSDTLFVVYCAGPHCNGVHRAAVRLAGLGFAVKEMLGGVTGWLDEGLSLTGAVAVHPAGQGIPCAC</sequence>
<dbReference type="InterPro" id="IPR001307">
    <property type="entry name" value="Thiosulphate_STrfase_CS"/>
</dbReference>
<dbReference type="RefSeq" id="WP_350446504.1">
    <property type="nucleotide sequence ID" value="NZ_CP158373.1"/>
</dbReference>
<accession>A0AAU7XXM0</accession>
<dbReference type="AlphaFoldDB" id="A0AAU7XXM0"/>
<evidence type="ECO:0000259" key="1">
    <source>
        <dbReference type="PROSITE" id="PS50206"/>
    </source>
</evidence>
<evidence type="ECO:0000313" key="2">
    <source>
        <dbReference type="EMBL" id="XBY62128.1"/>
    </source>
</evidence>
<dbReference type="Pfam" id="PF00581">
    <property type="entry name" value="Rhodanese"/>
    <property type="match status" value="1"/>
</dbReference>
<dbReference type="Gene3D" id="3.40.250.10">
    <property type="entry name" value="Rhodanese-like domain"/>
    <property type="match status" value="1"/>
</dbReference>